<sequence length="117" mass="13788">MKKEKNKKRRVPQQDGKGMVAQMQTSVEIISLATEICKCSEKDYERLFIREPEVKARAGKMAYVRPEYHDRIMRIIRVIGHDRLTLSAYIDHVLTQHFDQCEDAIRSLYAKNYNPVF</sequence>
<dbReference type="OrthoDB" id="949719at2"/>
<dbReference type="Proteomes" id="UP000396835">
    <property type="component" value="Unassembled WGS sequence"/>
</dbReference>
<dbReference type="RefSeq" id="WP_098032210.1">
    <property type="nucleotide sequence ID" value="NZ_CAACYH010000004.1"/>
</dbReference>
<organism evidence="1 2">
    <name type="scientific">Prevotella heparinolytica</name>
    <dbReference type="NCBI Taxonomy" id="28113"/>
    <lineage>
        <taxon>Bacteria</taxon>
        <taxon>Pseudomonadati</taxon>
        <taxon>Bacteroidota</taxon>
        <taxon>Bacteroidia</taxon>
        <taxon>Bacteroidales</taxon>
        <taxon>Bacteroidaceae</taxon>
        <taxon>Bacteroides</taxon>
    </lineage>
</organism>
<evidence type="ECO:0000313" key="2">
    <source>
        <dbReference type="Proteomes" id="UP000396835"/>
    </source>
</evidence>
<dbReference type="Pfam" id="PF11888">
    <property type="entry name" value="DUF3408"/>
    <property type="match status" value="1"/>
</dbReference>
<dbReference type="EMBL" id="CAACYH010000004">
    <property type="protein sequence ID" value="VFB15025.1"/>
    <property type="molecule type" value="Genomic_DNA"/>
</dbReference>
<gene>
    <name evidence="1" type="ORF">NCTC7812_02609</name>
</gene>
<dbReference type="InterPro" id="IPR021823">
    <property type="entry name" value="DUF3408"/>
</dbReference>
<dbReference type="AlphaFoldDB" id="A0A449I6G7"/>
<proteinExistence type="predicted"/>
<protein>
    <submittedName>
        <fullName evidence="1">Protein of uncharacterized function (DUF3408)</fullName>
    </submittedName>
</protein>
<reference evidence="1 2" key="1">
    <citation type="submission" date="2019-02" db="EMBL/GenBank/DDBJ databases">
        <authorList>
            <consortium name="Pathogen Informatics"/>
        </authorList>
    </citation>
    <scope>NUCLEOTIDE SEQUENCE [LARGE SCALE GENOMIC DNA]</scope>
    <source>
        <strain evidence="1 2">3012STDY7078512</strain>
    </source>
</reference>
<accession>A0A449I6G7</accession>
<evidence type="ECO:0000313" key="1">
    <source>
        <dbReference type="EMBL" id="VFB15025.1"/>
    </source>
</evidence>
<name>A0A449I6G7_9BACE</name>